<dbReference type="PANTHER" id="PTHR33678:SF2">
    <property type="match status" value="1"/>
</dbReference>
<evidence type="ECO:0000313" key="3">
    <source>
        <dbReference type="EMBL" id="KKL64452.1"/>
    </source>
</evidence>
<dbReference type="InterPro" id="IPR004291">
    <property type="entry name" value="Transposase_IS66_central"/>
</dbReference>
<protein>
    <recommendedName>
        <fullName evidence="2">Transposase IS66 central domain-containing protein</fullName>
    </recommendedName>
</protein>
<name>A0A0F9GMV0_9ZZZZ</name>
<evidence type="ECO:0000256" key="1">
    <source>
        <dbReference type="SAM" id="MobiDB-lite"/>
    </source>
</evidence>
<feature type="region of interest" description="Disordered" evidence="1">
    <location>
        <begin position="54"/>
        <end position="101"/>
    </location>
</feature>
<accession>A0A0F9GMV0</accession>
<gene>
    <name evidence="3" type="ORF">LCGC14_2164900</name>
</gene>
<proteinExistence type="predicted"/>
<organism evidence="3">
    <name type="scientific">marine sediment metagenome</name>
    <dbReference type="NCBI Taxonomy" id="412755"/>
    <lineage>
        <taxon>unclassified sequences</taxon>
        <taxon>metagenomes</taxon>
        <taxon>ecological metagenomes</taxon>
    </lineage>
</organism>
<reference evidence="3" key="1">
    <citation type="journal article" date="2015" name="Nature">
        <title>Complex archaea that bridge the gap between prokaryotes and eukaryotes.</title>
        <authorList>
            <person name="Spang A."/>
            <person name="Saw J.H."/>
            <person name="Jorgensen S.L."/>
            <person name="Zaremba-Niedzwiedzka K."/>
            <person name="Martijn J."/>
            <person name="Lind A.E."/>
            <person name="van Eijk R."/>
            <person name="Schleper C."/>
            <person name="Guy L."/>
            <person name="Ettema T.J."/>
        </authorList>
    </citation>
    <scope>NUCLEOTIDE SEQUENCE</scope>
</reference>
<dbReference type="NCBIfam" id="NF033517">
    <property type="entry name" value="transpos_IS66"/>
    <property type="match status" value="1"/>
</dbReference>
<feature type="compositionally biased region" description="Low complexity" evidence="1">
    <location>
        <begin position="54"/>
        <end position="68"/>
    </location>
</feature>
<sequence>MRPGKAKIAAAKGLVEAALRGELTEEQARRLYRLGPEAVTLALLAASKRIAELQGQSESQEPSPSTPSGMVPIYTKLNTSKRRKKPGAREGHPGCRRTRPARIDRRKTHRLKCCPGCGGRLQRCERKRTRVIEDIPEEIEPVVTEHTIHRDYCPKCKKHVEPVVPDALPRATIGHHLVALTAWLHYGLGVTIDQIVDLLGYHLQTELTAGGLINAWQRLGEILLAWYEQIAEEAKNSAYLHADETGWRVNGQGCWLWCFANDRNCYYTIEYCRGSPVLQKFFSGAFDGVLITDFWAAYDSVDAADRQKCIPHLLRELEKVDQGNNSAEWHAFAKKLRRLLRDGIRLGKRPDFTPKRYQSRIDRLNRRVGQMAREEHADADARRLTKRLGRYAEYFFTFLDYAYVPHDNNFGERQIRPAVILRKNSQSNRSDRGAATQAVLMSVYRTLRLRGLNPTKTVAYALKAYLTTGQLPRLPQ</sequence>
<dbReference type="Pfam" id="PF03050">
    <property type="entry name" value="DDE_Tnp_IS66"/>
    <property type="match status" value="1"/>
</dbReference>
<feature type="domain" description="Transposase IS66 central" evidence="2">
    <location>
        <begin position="173"/>
        <end position="435"/>
    </location>
</feature>
<dbReference type="EMBL" id="LAZR01027839">
    <property type="protein sequence ID" value="KKL64452.1"/>
    <property type="molecule type" value="Genomic_DNA"/>
</dbReference>
<dbReference type="InterPro" id="IPR052344">
    <property type="entry name" value="Transposase-related"/>
</dbReference>
<dbReference type="PANTHER" id="PTHR33678">
    <property type="entry name" value="BLL1576 PROTEIN"/>
    <property type="match status" value="1"/>
</dbReference>
<comment type="caution">
    <text evidence="3">The sequence shown here is derived from an EMBL/GenBank/DDBJ whole genome shotgun (WGS) entry which is preliminary data.</text>
</comment>
<dbReference type="AlphaFoldDB" id="A0A0F9GMV0"/>
<evidence type="ECO:0000259" key="2">
    <source>
        <dbReference type="Pfam" id="PF03050"/>
    </source>
</evidence>